<dbReference type="InterPro" id="IPR010752">
    <property type="entry name" value="DUF1329"/>
</dbReference>
<dbReference type="EMBL" id="JAAQWG010000005">
    <property type="protein sequence ID" value="NMY07882.1"/>
    <property type="molecule type" value="Genomic_DNA"/>
</dbReference>
<keyword evidence="1" id="KW-0732">Signal</keyword>
<evidence type="ECO:0000256" key="1">
    <source>
        <dbReference type="SAM" id="SignalP"/>
    </source>
</evidence>
<comment type="caution">
    <text evidence="2">The sequence shown here is derived from an EMBL/GenBank/DDBJ whole genome shotgun (WGS) entry which is preliminary data.</text>
</comment>
<evidence type="ECO:0000313" key="2">
    <source>
        <dbReference type="EMBL" id="NMY07882.1"/>
    </source>
</evidence>
<name>A0A7Y1F822_PSEVE</name>
<proteinExistence type="predicted"/>
<reference evidence="2 3" key="1">
    <citation type="journal article" date="2020" name="Front. Microbiol.">
        <title>Genetic Organization of the aprX-lipA2 Operon Affects the Proteolytic Potential of Pseudomonas Species in Milk.</title>
        <authorList>
            <person name="Maier C."/>
            <person name="Huptas C."/>
            <person name="von Neubeck M."/>
            <person name="Scherer S."/>
            <person name="Wenning M."/>
            <person name="Lucking G."/>
        </authorList>
    </citation>
    <scope>NUCLEOTIDE SEQUENCE [LARGE SCALE GENOMIC DNA]</scope>
    <source>
        <strain evidence="2 3">DSM 16272</strain>
    </source>
</reference>
<feature type="chain" id="PRO_5030720228" evidence="1">
    <location>
        <begin position="30"/>
        <end position="424"/>
    </location>
</feature>
<dbReference type="CDD" id="cd16329">
    <property type="entry name" value="LolA_like"/>
    <property type="match status" value="1"/>
</dbReference>
<sequence>MAMFCHALRTPFLAGLITAFGSLASLAMAAEVPVGTVISAANLDHIKGNTFEGHTIASLLTEKMEWRIRNDGWKLPLAASKEVPLDPRWVKASNANAGKTSINRQECRIDGWGAGAPFPNIDMKDPEAAEKIVWNWHLGQLVGDVSQVPGYTQVLIDGKKGVHAEPVAEFTRYAMRGRLTGGSTVEGDGSERGRQLLYFKSPSDMKGLGTYTVMYDSAKVNSVWAYIPAVRRVRQLSGGAWMDPVGSSDQLQDDLEIFNARPCWYPEYKLLGKRSILAVTASKTGTDIWNKEGKTFAERYPVLQNEPPYWNMSGNNYEVREVYVIEAITPSIHPYSKKVLYIDVKYPRIHYGEAYNRKGEFWKFMEFQSYANVTDGDIRTTAGEVIDYQRNHATVSLIDTSSWRTNFVAKPTDFSLQALQGAGH</sequence>
<gene>
    <name evidence="2" type="ORF">HBO38_05320</name>
</gene>
<dbReference type="AlphaFoldDB" id="A0A7Y1F822"/>
<organism evidence="2 3">
    <name type="scientific">Pseudomonas veronii</name>
    <dbReference type="NCBI Taxonomy" id="76761"/>
    <lineage>
        <taxon>Bacteria</taxon>
        <taxon>Pseudomonadati</taxon>
        <taxon>Pseudomonadota</taxon>
        <taxon>Gammaproteobacteria</taxon>
        <taxon>Pseudomonadales</taxon>
        <taxon>Pseudomonadaceae</taxon>
        <taxon>Pseudomonas</taxon>
    </lineage>
</organism>
<dbReference type="Gene3D" id="2.50.20.10">
    <property type="entry name" value="Lipoprotein localisation LolA/LolB/LppX"/>
    <property type="match status" value="1"/>
</dbReference>
<protein>
    <submittedName>
        <fullName evidence="2">DUF1329 domain-containing protein</fullName>
    </submittedName>
</protein>
<dbReference type="Proteomes" id="UP000537729">
    <property type="component" value="Unassembled WGS sequence"/>
</dbReference>
<evidence type="ECO:0000313" key="3">
    <source>
        <dbReference type="Proteomes" id="UP000537729"/>
    </source>
</evidence>
<dbReference type="Pfam" id="PF07044">
    <property type="entry name" value="DUF1329"/>
    <property type="match status" value="1"/>
</dbReference>
<feature type="signal peptide" evidence="1">
    <location>
        <begin position="1"/>
        <end position="29"/>
    </location>
</feature>
<accession>A0A7Y1F822</accession>